<protein>
    <submittedName>
        <fullName evidence="1">Uncharacterized protein</fullName>
    </submittedName>
</protein>
<evidence type="ECO:0000313" key="1">
    <source>
        <dbReference type="EMBL" id="GIX93530.1"/>
    </source>
</evidence>
<evidence type="ECO:0000313" key="2">
    <source>
        <dbReference type="Proteomes" id="UP001054945"/>
    </source>
</evidence>
<proteinExistence type="predicted"/>
<sequence length="233" mass="26784">MDSIRMGISLRIRNQIAFNCYGLQKRILIAPNTSSQSCGRMQKLSPKTCNAISECRQKILLPAQFRERNPKIPQTIPLRSIECYTKPDSCWLQFNSVRICHYLVTSKVAWQDNHETFLFSCACCQELFMQSRTPGANCTRKILLWGKESQNSSDNSIWVIRVFTQNLTVAGFSSVRSCHYLVTSRVAWRENHKTFFFLLMLSGVVYAMPDSGSKLRNEFGRVESRMTFADVPQ</sequence>
<keyword evidence="2" id="KW-1185">Reference proteome</keyword>
<dbReference type="AlphaFoldDB" id="A0AAV4PC14"/>
<dbReference type="EMBL" id="BPLR01004262">
    <property type="protein sequence ID" value="GIX93530.1"/>
    <property type="molecule type" value="Genomic_DNA"/>
</dbReference>
<accession>A0AAV4PC14</accession>
<gene>
    <name evidence="1" type="ORF">CEXT_368681</name>
</gene>
<dbReference type="Proteomes" id="UP001054945">
    <property type="component" value="Unassembled WGS sequence"/>
</dbReference>
<reference evidence="1 2" key="1">
    <citation type="submission" date="2021-06" db="EMBL/GenBank/DDBJ databases">
        <title>Caerostris extrusa draft genome.</title>
        <authorList>
            <person name="Kono N."/>
            <person name="Arakawa K."/>
        </authorList>
    </citation>
    <scope>NUCLEOTIDE SEQUENCE [LARGE SCALE GENOMIC DNA]</scope>
</reference>
<organism evidence="1 2">
    <name type="scientific">Caerostris extrusa</name>
    <name type="common">Bark spider</name>
    <name type="synonym">Caerostris bankana</name>
    <dbReference type="NCBI Taxonomy" id="172846"/>
    <lineage>
        <taxon>Eukaryota</taxon>
        <taxon>Metazoa</taxon>
        <taxon>Ecdysozoa</taxon>
        <taxon>Arthropoda</taxon>
        <taxon>Chelicerata</taxon>
        <taxon>Arachnida</taxon>
        <taxon>Araneae</taxon>
        <taxon>Araneomorphae</taxon>
        <taxon>Entelegynae</taxon>
        <taxon>Araneoidea</taxon>
        <taxon>Araneidae</taxon>
        <taxon>Caerostris</taxon>
    </lineage>
</organism>
<comment type="caution">
    <text evidence="1">The sequence shown here is derived from an EMBL/GenBank/DDBJ whole genome shotgun (WGS) entry which is preliminary data.</text>
</comment>
<name>A0AAV4PC14_CAEEX</name>